<dbReference type="OrthoDB" id="272066at2759"/>
<evidence type="ECO:0000256" key="1">
    <source>
        <dbReference type="SAM" id="MobiDB-lite"/>
    </source>
</evidence>
<feature type="domain" description="DUF2779" evidence="3">
    <location>
        <begin position="713"/>
        <end position="899"/>
    </location>
</feature>
<reference evidence="4 5" key="1">
    <citation type="journal article" date="2013" name="PLoS ONE">
        <title>Predicting the Proteins of Angomonas deanei, Strigomonas culicis and Their Respective Endosymbionts Reveals New Aspects of the Trypanosomatidae Family.</title>
        <authorList>
            <person name="Motta M.C."/>
            <person name="Martins A.C."/>
            <person name="de Souza S.S."/>
            <person name="Catta-Preta C.M."/>
            <person name="Silva R."/>
            <person name="Klein C.C."/>
            <person name="de Almeida L.G."/>
            <person name="de Lima Cunha O."/>
            <person name="Ciapina L.P."/>
            <person name="Brocchi M."/>
            <person name="Colabardini A.C."/>
            <person name="de Araujo Lima B."/>
            <person name="Machado C.R."/>
            <person name="de Almeida Soares C.M."/>
            <person name="Probst C.M."/>
            <person name="de Menezes C.B."/>
            <person name="Thompson C.E."/>
            <person name="Bartholomeu D.C."/>
            <person name="Gradia D.F."/>
            <person name="Pavoni D.P."/>
            <person name="Grisard E.C."/>
            <person name="Fantinatti-Garboggini F."/>
            <person name="Marchini F.K."/>
            <person name="Rodrigues-Luiz G.F."/>
            <person name="Wagner G."/>
            <person name="Goldman G.H."/>
            <person name="Fietto J.L."/>
            <person name="Elias M.C."/>
            <person name="Goldman M.H."/>
            <person name="Sagot M.F."/>
            <person name="Pereira M."/>
            <person name="Stoco P.H."/>
            <person name="de Mendonca-Neto R.P."/>
            <person name="Teixeira S.M."/>
            <person name="Maciel T.E."/>
            <person name="de Oliveira Mendes T.A."/>
            <person name="Urmenyi T.P."/>
            <person name="de Souza W."/>
            <person name="Schenkman S."/>
            <person name="de Vasconcelos A.T."/>
        </authorList>
    </citation>
    <scope>NUCLEOTIDE SEQUENCE [LARGE SCALE GENOMIC DNA]</scope>
</reference>
<evidence type="ECO:0000313" key="4">
    <source>
        <dbReference type="EMBL" id="EPY30685.1"/>
    </source>
</evidence>
<dbReference type="Proteomes" id="UP000015354">
    <property type="component" value="Unassembled WGS sequence"/>
</dbReference>
<dbReference type="AlphaFoldDB" id="S9W4B0"/>
<dbReference type="Pfam" id="PF11074">
    <property type="entry name" value="DUF2779"/>
    <property type="match status" value="1"/>
</dbReference>
<evidence type="ECO:0000256" key="2">
    <source>
        <dbReference type="SAM" id="SignalP"/>
    </source>
</evidence>
<comment type="caution">
    <text evidence="4">The sequence shown here is derived from an EMBL/GenBank/DDBJ whole genome shotgun (WGS) entry which is preliminary data.</text>
</comment>
<feature type="compositionally biased region" description="Basic residues" evidence="1">
    <location>
        <begin position="820"/>
        <end position="829"/>
    </location>
</feature>
<feature type="compositionally biased region" description="Basic residues" evidence="1">
    <location>
        <begin position="577"/>
        <end position="587"/>
    </location>
</feature>
<dbReference type="PROSITE" id="PS51257">
    <property type="entry name" value="PROKAR_LIPOPROTEIN"/>
    <property type="match status" value="1"/>
</dbReference>
<dbReference type="EMBL" id="ATMH01003944">
    <property type="protein sequence ID" value="EPY30685.1"/>
    <property type="molecule type" value="Genomic_DNA"/>
</dbReference>
<feature type="compositionally biased region" description="Basic residues" evidence="1">
    <location>
        <begin position="79"/>
        <end position="92"/>
    </location>
</feature>
<accession>S9W4B0</accession>
<keyword evidence="2" id="KW-0732">Signal</keyword>
<feature type="signal peptide" evidence="2">
    <location>
        <begin position="1"/>
        <end position="22"/>
    </location>
</feature>
<keyword evidence="5" id="KW-1185">Reference proteome</keyword>
<feature type="compositionally biased region" description="Low complexity" evidence="1">
    <location>
        <begin position="110"/>
        <end position="119"/>
    </location>
</feature>
<feature type="region of interest" description="Disordered" evidence="1">
    <location>
        <begin position="813"/>
        <end position="832"/>
    </location>
</feature>
<protein>
    <recommendedName>
        <fullName evidence="3">DUF2779 domain-containing protein</fullName>
    </recommendedName>
</protein>
<proteinExistence type="predicted"/>
<feature type="region of interest" description="Disordered" evidence="1">
    <location>
        <begin position="54"/>
        <end position="92"/>
    </location>
</feature>
<evidence type="ECO:0000313" key="5">
    <source>
        <dbReference type="Proteomes" id="UP000015354"/>
    </source>
</evidence>
<feature type="compositionally biased region" description="Low complexity" evidence="1">
    <location>
        <begin position="54"/>
        <end position="68"/>
    </location>
</feature>
<evidence type="ECO:0000259" key="3">
    <source>
        <dbReference type="Pfam" id="PF11074"/>
    </source>
</evidence>
<sequence length="1040" mass="114183">MYRGYRGPHALVVALTASCVAASLPYHRNYSHAGGTLRRALAVSPAPLAGSLVTARRAAPTRGKTAAAAPPPSSGPAKGKGKNLKSYKRKPARSTEEVLASVAASNAPAASASSSVGASREPFEPAGSETEEAFRQVMDAFYRNTGPLTDLDEIIQSATAVVDGHEKSSAPVAADAQLRADPILTHRNFSASLTCPKKFYLQQNRHDLLPKLSIGEATLLDDTVGFNELARRWDRLQFGSRAVVIQEGNYEQAVQRTEDVITHYFNTTYASLREQAPTLTLHRPAFSAPFPVTGAAAGGLSEEGQRVLSSLRLRARPCVLRYRPKDNQWVIIEAMATVDPLGNAARAAQCLRRLHFSMLAFRYWVTQPHIPIAVRKRFLNINLDGINEENEKGHALTETASVAAPIDLKRSGILHIRNYMPGPATLMDCDPSRLVRFIQRLSLEELIEANNKYQKKGGGFGTGAFDLPPGVPLPAAVAALQDALRGANERSGKYMSTARSTRSLKRKDSLEQELFEHQQKLVEALVRHHTVPLMLAANDPSRVALWSCFSEDSPDGVVRSTYEQLQPAAPPPAAGKGKAKAKGRGKKAAAEAAPEAVSTHMPPYSQFLGPQCSRDTCPFFAEGKCLPQKVDNALAAQDNHLFTLPSSAVTRKAAWWGEGMRTVRDLLHQHERGGMKLTAPQLRYVNAVAEGKIAINPKEIDLFFSKVRYPCFVIDFEATSFALPPYQRETAYQSIPFQFSLDVFQHDILTETPAHYDFLHFGKGYNPNVDPRPACIDELMRIVAAERAKRRAAMEASGELALLQAERDAALAEEAEAGGKRKRKKKPAKPTKGTVLAEPVNFYDGCFIAHFASFEKGCLDKIGQLEDRYRETIKEFFFLDTLDLIKKGFLHPNAHGSNSLKKVLPAICPDFQYGVFGGEASDSSGEAAATVAEDLDEQKGENAMGLYRLWYHQESGGTMQDLQRSAPGGGPAPTVVAREAREKLWATLRIQLLEYCSLDTKALYEIMREIWKEKEAVKDVVPADKTGWILAKPTPREMSF</sequence>
<dbReference type="InterPro" id="IPR021301">
    <property type="entry name" value="DUF2779"/>
</dbReference>
<gene>
    <name evidence="4" type="ORF">STCU_03944</name>
</gene>
<feature type="region of interest" description="Disordered" evidence="1">
    <location>
        <begin position="565"/>
        <end position="596"/>
    </location>
</feature>
<organism evidence="4 5">
    <name type="scientific">Strigomonas culicis</name>
    <dbReference type="NCBI Taxonomy" id="28005"/>
    <lineage>
        <taxon>Eukaryota</taxon>
        <taxon>Discoba</taxon>
        <taxon>Euglenozoa</taxon>
        <taxon>Kinetoplastea</taxon>
        <taxon>Metakinetoplastina</taxon>
        <taxon>Trypanosomatida</taxon>
        <taxon>Trypanosomatidae</taxon>
        <taxon>Strigomonadinae</taxon>
        <taxon>Strigomonas</taxon>
    </lineage>
</organism>
<feature type="region of interest" description="Disordered" evidence="1">
    <location>
        <begin position="110"/>
        <end position="130"/>
    </location>
</feature>
<feature type="chain" id="PRO_5004558907" description="DUF2779 domain-containing protein" evidence="2">
    <location>
        <begin position="23"/>
        <end position="1040"/>
    </location>
</feature>
<name>S9W4B0_9TRYP</name>